<comment type="caution">
    <text evidence="3">The sequence shown here is derived from an EMBL/GenBank/DDBJ whole genome shotgun (WGS) entry which is preliminary data.</text>
</comment>
<feature type="transmembrane region" description="Helical" evidence="2">
    <location>
        <begin position="59"/>
        <end position="81"/>
    </location>
</feature>
<organism evidence="3 4">
    <name type="scientific">Niveomyces insectorum RCEF 264</name>
    <dbReference type="NCBI Taxonomy" id="1081102"/>
    <lineage>
        <taxon>Eukaryota</taxon>
        <taxon>Fungi</taxon>
        <taxon>Dikarya</taxon>
        <taxon>Ascomycota</taxon>
        <taxon>Pezizomycotina</taxon>
        <taxon>Sordariomycetes</taxon>
        <taxon>Hypocreomycetidae</taxon>
        <taxon>Hypocreales</taxon>
        <taxon>Cordycipitaceae</taxon>
        <taxon>Niveomyces</taxon>
    </lineage>
</organism>
<keyword evidence="2" id="KW-0812">Transmembrane</keyword>
<name>A0A167SFY4_9HYPO</name>
<evidence type="ECO:0000313" key="3">
    <source>
        <dbReference type="EMBL" id="OAA59592.1"/>
    </source>
</evidence>
<accession>A0A167SFY4</accession>
<keyword evidence="4" id="KW-1185">Reference proteome</keyword>
<feature type="region of interest" description="Disordered" evidence="1">
    <location>
        <begin position="1"/>
        <end position="28"/>
    </location>
</feature>
<feature type="compositionally biased region" description="Low complexity" evidence="1">
    <location>
        <begin position="1"/>
        <end position="14"/>
    </location>
</feature>
<evidence type="ECO:0000313" key="4">
    <source>
        <dbReference type="Proteomes" id="UP000076874"/>
    </source>
</evidence>
<protein>
    <submittedName>
        <fullName evidence="3">Uncharacterized protein</fullName>
    </submittedName>
</protein>
<keyword evidence="2" id="KW-0472">Membrane</keyword>
<feature type="region of interest" description="Disordered" evidence="1">
    <location>
        <begin position="130"/>
        <end position="149"/>
    </location>
</feature>
<gene>
    <name evidence="3" type="ORF">SPI_05790</name>
</gene>
<evidence type="ECO:0000256" key="1">
    <source>
        <dbReference type="SAM" id="MobiDB-lite"/>
    </source>
</evidence>
<sequence>MRAAAPDTAREAAPMLRSGNGNGNAADDEEAVPPWLLVQPAGTPAKPRRASYYNRTQTIMWRIICVLAALSLLVIVVFAPLDRAAALAATTAASPAPTTTHEQGPLNGQQLDQHGMQMHGCNTTVHLCGPTKAAPNEEEHEHYRPAGSP</sequence>
<feature type="compositionally biased region" description="Basic and acidic residues" evidence="1">
    <location>
        <begin position="135"/>
        <end position="149"/>
    </location>
</feature>
<feature type="region of interest" description="Disordered" evidence="1">
    <location>
        <begin position="94"/>
        <end position="114"/>
    </location>
</feature>
<dbReference type="AlphaFoldDB" id="A0A167SFY4"/>
<dbReference type="Proteomes" id="UP000076874">
    <property type="component" value="Unassembled WGS sequence"/>
</dbReference>
<reference evidence="3 4" key="1">
    <citation type="journal article" date="2016" name="Genome Biol. Evol.">
        <title>Divergent and convergent evolution of fungal pathogenicity.</title>
        <authorList>
            <person name="Shang Y."/>
            <person name="Xiao G."/>
            <person name="Zheng P."/>
            <person name="Cen K."/>
            <person name="Zhan S."/>
            <person name="Wang C."/>
        </authorList>
    </citation>
    <scope>NUCLEOTIDE SEQUENCE [LARGE SCALE GENOMIC DNA]</scope>
    <source>
        <strain evidence="3 4">RCEF 264</strain>
    </source>
</reference>
<dbReference type="EMBL" id="AZHD01000010">
    <property type="protein sequence ID" value="OAA59592.1"/>
    <property type="molecule type" value="Genomic_DNA"/>
</dbReference>
<proteinExistence type="predicted"/>
<keyword evidence="2" id="KW-1133">Transmembrane helix</keyword>
<evidence type="ECO:0000256" key="2">
    <source>
        <dbReference type="SAM" id="Phobius"/>
    </source>
</evidence>